<reference evidence="1 2" key="1">
    <citation type="submission" date="2018-10" db="EMBL/GenBank/DDBJ databases">
        <title>Genome sequencing of Mucilaginibacter sp. HYN0043.</title>
        <authorList>
            <person name="Kim M."/>
            <person name="Yi H."/>
        </authorList>
    </citation>
    <scope>NUCLEOTIDE SEQUENCE [LARGE SCALE GENOMIC DNA]</scope>
    <source>
        <strain evidence="1 2">HYN0043</strain>
    </source>
</reference>
<accession>A0A494VWB3</accession>
<dbReference type="KEGG" id="muh:HYN43_008180"/>
<dbReference type="AlphaFoldDB" id="A0A494VWB3"/>
<dbReference type="EMBL" id="CP032869">
    <property type="protein sequence ID" value="AYL95272.1"/>
    <property type="molecule type" value="Genomic_DNA"/>
</dbReference>
<keyword evidence="2" id="KW-1185">Reference proteome</keyword>
<sequence>MAVVPVIHDGPAKIFYEGRPLPRGQIIFRRRIVSAGRAETFFIPDDVSPIILVYFEQFMATLVGALPVYHTLCVGNYSQIHRIALQRFDFLSETL</sequence>
<dbReference type="Proteomes" id="UP000270046">
    <property type="component" value="Chromosome"/>
</dbReference>
<organism evidence="1 2">
    <name type="scientific">Mucilaginibacter celer</name>
    <dbReference type="NCBI Taxonomy" id="2305508"/>
    <lineage>
        <taxon>Bacteria</taxon>
        <taxon>Pseudomonadati</taxon>
        <taxon>Bacteroidota</taxon>
        <taxon>Sphingobacteriia</taxon>
        <taxon>Sphingobacteriales</taxon>
        <taxon>Sphingobacteriaceae</taxon>
        <taxon>Mucilaginibacter</taxon>
    </lineage>
</organism>
<evidence type="ECO:0000313" key="1">
    <source>
        <dbReference type="EMBL" id="AYL95272.1"/>
    </source>
</evidence>
<evidence type="ECO:0000313" key="2">
    <source>
        <dbReference type="Proteomes" id="UP000270046"/>
    </source>
</evidence>
<proteinExistence type="predicted"/>
<name>A0A494VWB3_9SPHI</name>
<protein>
    <submittedName>
        <fullName evidence="1">Uncharacterized protein</fullName>
    </submittedName>
</protein>
<gene>
    <name evidence="1" type="ORF">HYN43_008180</name>
</gene>